<proteinExistence type="predicted"/>
<gene>
    <name evidence="2" type="ORF">FOL47_007043</name>
</gene>
<keyword evidence="3" id="KW-1185">Reference proteome</keyword>
<feature type="chain" id="PRO_5029614107" evidence="1">
    <location>
        <begin position="21"/>
        <end position="129"/>
    </location>
</feature>
<reference evidence="2 3" key="1">
    <citation type="submission" date="2020-04" db="EMBL/GenBank/DDBJ databases">
        <title>Perkinsus chesapeaki whole genome sequence.</title>
        <authorList>
            <person name="Bogema D.R."/>
        </authorList>
    </citation>
    <scope>NUCLEOTIDE SEQUENCE [LARGE SCALE GENOMIC DNA]</scope>
    <source>
        <strain evidence="2">ATCC PRA-425</strain>
    </source>
</reference>
<comment type="caution">
    <text evidence="2">The sequence shown here is derived from an EMBL/GenBank/DDBJ whole genome shotgun (WGS) entry which is preliminary data.</text>
</comment>
<dbReference type="AlphaFoldDB" id="A0A7J6LNA0"/>
<sequence>MALYMLITVLAASAITHTSANGLEGKYMTKTEGEICLEANFDATEGTVVETIICGSNEPVVFPKMMLYGSNPYYIVPDQLKDFQDYLNKVYNVCQIPGLGSTMTVFTYDEEKDIVWTKGYVLRMTRGSC</sequence>
<evidence type="ECO:0000256" key="1">
    <source>
        <dbReference type="SAM" id="SignalP"/>
    </source>
</evidence>
<dbReference type="Proteomes" id="UP000591131">
    <property type="component" value="Unassembled WGS sequence"/>
</dbReference>
<evidence type="ECO:0000313" key="2">
    <source>
        <dbReference type="EMBL" id="KAF4660734.1"/>
    </source>
</evidence>
<evidence type="ECO:0000313" key="3">
    <source>
        <dbReference type="Proteomes" id="UP000591131"/>
    </source>
</evidence>
<dbReference type="EMBL" id="JAAPAO010000402">
    <property type="protein sequence ID" value="KAF4660734.1"/>
    <property type="molecule type" value="Genomic_DNA"/>
</dbReference>
<organism evidence="2 3">
    <name type="scientific">Perkinsus chesapeaki</name>
    <name type="common">Clam parasite</name>
    <name type="synonym">Perkinsus andrewsi</name>
    <dbReference type="NCBI Taxonomy" id="330153"/>
    <lineage>
        <taxon>Eukaryota</taxon>
        <taxon>Sar</taxon>
        <taxon>Alveolata</taxon>
        <taxon>Perkinsozoa</taxon>
        <taxon>Perkinsea</taxon>
        <taxon>Perkinsida</taxon>
        <taxon>Perkinsidae</taxon>
        <taxon>Perkinsus</taxon>
    </lineage>
</organism>
<protein>
    <submittedName>
        <fullName evidence="2">Uncharacterized protein</fullName>
    </submittedName>
</protein>
<name>A0A7J6LNA0_PERCH</name>
<feature type="signal peptide" evidence="1">
    <location>
        <begin position="1"/>
        <end position="20"/>
    </location>
</feature>
<accession>A0A7J6LNA0</accession>
<keyword evidence="1" id="KW-0732">Signal</keyword>